<evidence type="ECO:0000256" key="1">
    <source>
        <dbReference type="SAM" id="MobiDB-lite"/>
    </source>
</evidence>
<evidence type="ECO:0000313" key="3">
    <source>
        <dbReference type="Proteomes" id="UP001595868"/>
    </source>
</evidence>
<accession>A0ABV8KNX0</accession>
<name>A0ABV8KNX0_9ACTN</name>
<gene>
    <name evidence="2" type="ORF">ACFOX0_17755</name>
</gene>
<dbReference type="EMBL" id="JBHSBN010000011">
    <property type="protein sequence ID" value="MFC4107763.1"/>
    <property type="molecule type" value="Genomic_DNA"/>
</dbReference>
<evidence type="ECO:0008006" key="4">
    <source>
        <dbReference type="Google" id="ProtNLM"/>
    </source>
</evidence>
<evidence type="ECO:0000313" key="2">
    <source>
        <dbReference type="EMBL" id="MFC4107763.1"/>
    </source>
</evidence>
<proteinExistence type="predicted"/>
<protein>
    <recommendedName>
        <fullName evidence="4">ParG protein</fullName>
    </recommendedName>
</protein>
<dbReference type="Proteomes" id="UP001595868">
    <property type="component" value="Unassembled WGS sequence"/>
</dbReference>
<feature type="region of interest" description="Disordered" evidence="1">
    <location>
        <begin position="1"/>
        <end position="24"/>
    </location>
</feature>
<comment type="caution">
    <text evidence="2">The sequence shown here is derived from an EMBL/GenBank/DDBJ whole genome shotgun (WGS) entry which is preliminary data.</text>
</comment>
<dbReference type="RefSeq" id="WP_377547102.1">
    <property type="nucleotide sequence ID" value="NZ_JBHSBN010000011.1"/>
</dbReference>
<organism evidence="2 3">
    <name type="scientific">Micromonospora zhanjiangensis</name>
    <dbReference type="NCBI Taxonomy" id="1522057"/>
    <lineage>
        <taxon>Bacteria</taxon>
        <taxon>Bacillati</taxon>
        <taxon>Actinomycetota</taxon>
        <taxon>Actinomycetes</taxon>
        <taxon>Micromonosporales</taxon>
        <taxon>Micromonosporaceae</taxon>
        <taxon>Micromonospora</taxon>
    </lineage>
</organism>
<keyword evidence="3" id="KW-1185">Reference proteome</keyword>
<sequence length="57" mass="6295">MTEQPRRPGRPATGKTPTRSMRLGPNYDRAKAKAKANGETISAVVERLLAEYVAEPR</sequence>
<reference evidence="3" key="1">
    <citation type="journal article" date="2019" name="Int. J. Syst. Evol. Microbiol.">
        <title>The Global Catalogue of Microorganisms (GCM) 10K type strain sequencing project: providing services to taxonomists for standard genome sequencing and annotation.</title>
        <authorList>
            <consortium name="The Broad Institute Genomics Platform"/>
            <consortium name="The Broad Institute Genome Sequencing Center for Infectious Disease"/>
            <person name="Wu L."/>
            <person name="Ma J."/>
        </authorList>
    </citation>
    <scope>NUCLEOTIDE SEQUENCE [LARGE SCALE GENOMIC DNA]</scope>
    <source>
        <strain evidence="3">2902at01</strain>
    </source>
</reference>